<evidence type="ECO:0000313" key="8">
    <source>
        <dbReference type="Proteomes" id="UP000176988"/>
    </source>
</evidence>
<evidence type="ECO:0000256" key="2">
    <source>
        <dbReference type="ARBA" id="ARBA00022475"/>
    </source>
</evidence>
<dbReference type="EMBL" id="MGFG01000032">
    <property type="protein sequence ID" value="OGM00351.1"/>
    <property type="molecule type" value="Genomic_DNA"/>
</dbReference>
<feature type="transmembrane region" description="Helical" evidence="6">
    <location>
        <begin position="416"/>
        <end position="435"/>
    </location>
</feature>
<feature type="transmembrane region" description="Helical" evidence="6">
    <location>
        <begin position="285"/>
        <end position="311"/>
    </location>
</feature>
<comment type="subcellular location">
    <subcellularLocation>
        <location evidence="1">Cell membrane</location>
        <topology evidence="1">Multi-pass membrane protein</topology>
    </subcellularLocation>
</comment>
<feature type="transmembrane region" description="Helical" evidence="6">
    <location>
        <begin position="113"/>
        <end position="133"/>
    </location>
</feature>
<feature type="transmembrane region" description="Helical" evidence="6">
    <location>
        <begin position="78"/>
        <end position="101"/>
    </location>
</feature>
<feature type="transmembrane region" description="Helical" evidence="6">
    <location>
        <begin position="323"/>
        <end position="344"/>
    </location>
</feature>
<keyword evidence="2" id="KW-1003">Cell membrane</keyword>
<feature type="transmembrane region" description="Helical" evidence="6">
    <location>
        <begin position="252"/>
        <end position="273"/>
    </location>
</feature>
<dbReference type="PANTHER" id="PTHR30250">
    <property type="entry name" value="PST FAMILY PREDICTED COLANIC ACID TRANSPORTER"/>
    <property type="match status" value="1"/>
</dbReference>
<keyword evidence="4 6" id="KW-1133">Transmembrane helix</keyword>
<dbReference type="Proteomes" id="UP000176988">
    <property type="component" value="Unassembled WGS sequence"/>
</dbReference>
<dbReference type="InterPro" id="IPR002797">
    <property type="entry name" value="Polysacc_synth"/>
</dbReference>
<accession>A0A1F7WBZ9</accession>
<dbReference type="STRING" id="1802424.A2480_03815"/>
<dbReference type="CDD" id="cd13128">
    <property type="entry name" value="MATE_Wzx_like"/>
    <property type="match status" value="1"/>
</dbReference>
<keyword evidence="3 6" id="KW-0812">Transmembrane</keyword>
<feature type="transmembrane region" description="Helical" evidence="6">
    <location>
        <begin position="170"/>
        <end position="191"/>
    </location>
</feature>
<comment type="caution">
    <text evidence="7">The sequence shown here is derived from an EMBL/GenBank/DDBJ whole genome shotgun (WGS) entry which is preliminary data.</text>
</comment>
<sequence length="488" mass="53210">MSDGRVMKNTAYLVTAFVGQKVLSFVYFTIIARTVGVDGAGRYFLAVSITTMFSIFVDLGLANVLVREVAKNRARAGSLLANVLGIKVILAVLTVGAVYITARILNYHPETRLMITIAGVVMVVDSIHLVMYAAMRGFQNLRYEAVGVVGGQAIVIFSGITFLLLHLPLYFLVVALLCGSTFNVLWAGLVLKKKFDLRSLDLRLERPVLLFFWRVTIPFALAGIFSRVYSYIDSVMLSKLISEASVGIYGVAYKIAFSFQFLPMAFAAAVYPAMSEHYVNDRDRLSQLFTLSVVYLMFIALPLAVGVAVLAPQFIALLYGSEFYGSVLPLQILMASLVFAFLYWPAGSLLNASDRQGKNTLSMGLTMVINILLNALLIPKFGPVGAAVAALVGNFVLWGSAALFMRKVIKVDRHRFWSAALKTAAAAAIMAVVLLVTRGRIHVMLLIPVGVVVYAGMLLTLRGVTISELRIAVDILLKRGRGVSDLVP</sequence>
<gene>
    <name evidence="7" type="ORF">A2480_03815</name>
</gene>
<dbReference type="InterPro" id="IPR050833">
    <property type="entry name" value="Poly_Biosynth_Transport"/>
</dbReference>
<evidence type="ECO:0000256" key="1">
    <source>
        <dbReference type="ARBA" id="ARBA00004651"/>
    </source>
</evidence>
<dbReference type="Pfam" id="PF01943">
    <property type="entry name" value="Polysacc_synt"/>
    <property type="match status" value="1"/>
</dbReference>
<dbReference type="GO" id="GO:0005886">
    <property type="term" value="C:plasma membrane"/>
    <property type="evidence" value="ECO:0007669"/>
    <property type="project" value="UniProtKB-SubCell"/>
</dbReference>
<proteinExistence type="predicted"/>
<feature type="transmembrane region" description="Helical" evidence="6">
    <location>
        <begin position="43"/>
        <end position="66"/>
    </location>
</feature>
<evidence type="ECO:0000256" key="4">
    <source>
        <dbReference type="ARBA" id="ARBA00022989"/>
    </source>
</evidence>
<evidence type="ECO:0000256" key="3">
    <source>
        <dbReference type="ARBA" id="ARBA00022692"/>
    </source>
</evidence>
<feature type="transmembrane region" description="Helical" evidence="6">
    <location>
        <begin position="211"/>
        <end position="232"/>
    </location>
</feature>
<evidence type="ECO:0000256" key="5">
    <source>
        <dbReference type="ARBA" id="ARBA00023136"/>
    </source>
</evidence>
<feature type="transmembrane region" description="Helical" evidence="6">
    <location>
        <begin position="145"/>
        <end position="164"/>
    </location>
</feature>
<reference evidence="7 8" key="1">
    <citation type="journal article" date="2016" name="Nat. Commun.">
        <title>Thousands of microbial genomes shed light on interconnected biogeochemical processes in an aquifer system.</title>
        <authorList>
            <person name="Anantharaman K."/>
            <person name="Brown C.T."/>
            <person name="Hug L.A."/>
            <person name="Sharon I."/>
            <person name="Castelle C.J."/>
            <person name="Probst A.J."/>
            <person name="Thomas B.C."/>
            <person name="Singh A."/>
            <person name="Wilkins M.J."/>
            <person name="Karaoz U."/>
            <person name="Brodie E.L."/>
            <person name="Williams K.H."/>
            <person name="Hubbard S.S."/>
            <person name="Banfield J.F."/>
        </authorList>
    </citation>
    <scope>NUCLEOTIDE SEQUENCE [LARGE SCALE GENOMIC DNA]</scope>
</reference>
<protein>
    <submittedName>
        <fullName evidence="7">Uncharacterized protein</fullName>
    </submittedName>
</protein>
<dbReference type="PANTHER" id="PTHR30250:SF11">
    <property type="entry name" value="O-ANTIGEN TRANSPORTER-RELATED"/>
    <property type="match status" value="1"/>
</dbReference>
<feature type="transmembrane region" description="Helical" evidence="6">
    <location>
        <begin position="12"/>
        <end position="31"/>
    </location>
</feature>
<organism evidence="7 8">
    <name type="scientific">Candidatus Uhrbacteria bacterium RIFOXYC2_FULL_47_19</name>
    <dbReference type="NCBI Taxonomy" id="1802424"/>
    <lineage>
        <taxon>Bacteria</taxon>
        <taxon>Candidatus Uhriibacteriota</taxon>
    </lineage>
</organism>
<feature type="transmembrane region" description="Helical" evidence="6">
    <location>
        <begin position="360"/>
        <end position="378"/>
    </location>
</feature>
<evidence type="ECO:0000256" key="6">
    <source>
        <dbReference type="SAM" id="Phobius"/>
    </source>
</evidence>
<name>A0A1F7WBZ9_9BACT</name>
<feature type="transmembrane region" description="Helical" evidence="6">
    <location>
        <begin position="441"/>
        <end position="461"/>
    </location>
</feature>
<dbReference type="AlphaFoldDB" id="A0A1F7WBZ9"/>
<keyword evidence="5 6" id="KW-0472">Membrane</keyword>
<evidence type="ECO:0000313" key="7">
    <source>
        <dbReference type="EMBL" id="OGM00351.1"/>
    </source>
</evidence>
<feature type="transmembrane region" description="Helical" evidence="6">
    <location>
        <begin position="384"/>
        <end position="404"/>
    </location>
</feature>